<evidence type="ECO:0000256" key="1">
    <source>
        <dbReference type="ARBA" id="ARBA00001970"/>
    </source>
</evidence>
<protein>
    <recommendedName>
        <fullName evidence="11">ascorbate ferrireductase (transmembrane)</fullName>
        <ecNumber evidence="11">7.2.1.3</ecNumber>
    </recommendedName>
</protein>
<dbReference type="GO" id="GO:0140571">
    <property type="term" value="F:transmembrane ascorbate ferrireductase activity"/>
    <property type="evidence" value="ECO:0007669"/>
    <property type="project" value="UniProtKB-EC"/>
</dbReference>
<dbReference type="OrthoDB" id="432881at2759"/>
<dbReference type="PANTHER" id="PTHR15422:SF45">
    <property type="entry name" value="CYTOCHROME B561 DOMAIN-CONTAINING PROTEIN"/>
    <property type="match status" value="1"/>
</dbReference>
<dbReference type="AlphaFoldDB" id="A0A553NC43"/>
<feature type="transmembrane region" description="Helical" evidence="13">
    <location>
        <begin position="105"/>
        <end position="125"/>
    </location>
</feature>
<evidence type="ECO:0000256" key="4">
    <source>
        <dbReference type="ARBA" id="ARBA00022617"/>
    </source>
</evidence>
<keyword evidence="6" id="KW-0479">Metal-binding</keyword>
<keyword evidence="3" id="KW-0813">Transport</keyword>
<evidence type="ECO:0000256" key="5">
    <source>
        <dbReference type="ARBA" id="ARBA00022692"/>
    </source>
</evidence>
<comment type="subcellular location">
    <subcellularLocation>
        <location evidence="2">Membrane</location>
        <topology evidence="2">Multi-pass membrane protein</topology>
    </subcellularLocation>
</comment>
<accession>A0A553NC43</accession>
<keyword evidence="5 13" id="KW-0812">Transmembrane</keyword>
<evidence type="ECO:0000256" key="2">
    <source>
        <dbReference type="ARBA" id="ARBA00004141"/>
    </source>
</evidence>
<dbReference type="Gene3D" id="1.20.120.1770">
    <property type="match status" value="1"/>
</dbReference>
<comment type="cofactor">
    <cofactor evidence="1">
        <name>heme b</name>
        <dbReference type="ChEBI" id="CHEBI:60344"/>
    </cofactor>
</comment>
<evidence type="ECO:0000256" key="8">
    <source>
        <dbReference type="ARBA" id="ARBA00022989"/>
    </source>
</evidence>
<gene>
    <name evidence="15" type="ORF">TCAL_06858</name>
</gene>
<feature type="transmembrane region" description="Helical" evidence="13">
    <location>
        <begin position="25"/>
        <end position="47"/>
    </location>
</feature>
<evidence type="ECO:0000259" key="14">
    <source>
        <dbReference type="PROSITE" id="PS50939"/>
    </source>
</evidence>
<evidence type="ECO:0000256" key="12">
    <source>
        <dbReference type="SAM" id="MobiDB-lite"/>
    </source>
</evidence>
<feature type="domain" description="Cytochrome b561" evidence="14">
    <location>
        <begin position="1"/>
        <end position="198"/>
    </location>
</feature>
<dbReference type="Proteomes" id="UP000318571">
    <property type="component" value="Chromosome 10"/>
</dbReference>
<keyword evidence="8 13" id="KW-1133">Transmembrane helix</keyword>
<name>A0A553NC43_TIGCA</name>
<dbReference type="GO" id="GO:0046872">
    <property type="term" value="F:metal ion binding"/>
    <property type="evidence" value="ECO:0007669"/>
    <property type="project" value="UniProtKB-KW"/>
</dbReference>
<evidence type="ECO:0000313" key="15">
    <source>
        <dbReference type="EMBL" id="TRY62968.1"/>
    </source>
</evidence>
<dbReference type="GO" id="GO:0140575">
    <property type="term" value="F:transmembrane monodehydroascorbate reductase activity"/>
    <property type="evidence" value="ECO:0007669"/>
    <property type="project" value="InterPro"/>
</dbReference>
<dbReference type="InterPro" id="IPR006593">
    <property type="entry name" value="Cyt_b561/ferric_Rdtase_TM"/>
</dbReference>
<dbReference type="GO" id="GO:0016020">
    <property type="term" value="C:membrane"/>
    <property type="evidence" value="ECO:0007669"/>
    <property type="project" value="UniProtKB-SubCell"/>
</dbReference>
<dbReference type="SMART" id="SM00665">
    <property type="entry name" value="B561"/>
    <property type="match status" value="1"/>
</dbReference>
<dbReference type="OMA" id="LKIMHAF"/>
<feature type="transmembrane region" description="Helical" evidence="13">
    <location>
        <begin position="67"/>
        <end position="85"/>
    </location>
</feature>
<evidence type="ECO:0000256" key="6">
    <source>
        <dbReference type="ARBA" id="ARBA00022723"/>
    </source>
</evidence>
<dbReference type="CDD" id="cd08761">
    <property type="entry name" value="Cyt_b561_CYB561D2_like"/>
    <property type="match status" value="1"/>
</dbReference>
<keyword evidence="7" id="KW-0249">Electron transport</keyword>
<dbReference type="PROSITE" id="PS50939">
    <property type="entry name" value="CYTOCHROME_B561"/>
    <property type="match status" value="1"/>
</dbReference>
<proteinExistence type="predicted"/>
<feature type="transmembrane region" description="Helical" evidence="13">
    <location>
        <begin position="171"/>
        <end position="188"/>
    </location>
</feature>
<comment type="caution">
    <text evidence="15">The sequence shown here is derived from an EMBL/GenBank/DDBJ whole genome shotgun (WGS) entry which is preliminary data.</text>
</comment>
<evidence type="ECO:0000256" key="9">
    <source>
        <dbReference type="ARBA" id="ARBA00023004"/>
    </source>
</evidence>
<dbReference type="EMBL" id="VCGU01000458">
    <property type="protein sequence ID" value="TRY62968.1"/>
    <property type="molecule type" value="Genomic_DNA"/>
</dbReference>
<keyword evidence="4" id="KW-0349">Heme</keyword>
<evidence type="ECO:0000256" key="7">
    <source>
        <dbReference type="ARBA" id="ARBA00022982"/>
    </source>
</evidence>
<feature type="compositionally biased region" description="Basic and acidic residues" evidence="12">
    <location>
        <begin position="218"/>
        <end position="230"/>
    </location>
</feature>
<evidence type="ECO:0000256" key="13">
    <source>
        <dbReference type="SAM" id="Phobius"/>
    </source>
</evidence>
<dbReference type="EC" id="7.2.1.3" evidence="11"/>
<sequence>MVVHLISVAFTGFILYLSVPGSDLFSWHPTCMSVAFILLLLQAIVVFSPESSLFPTTPRPEKVQLHWILHAFGTASAVFGFAAVYLNKEMNNRKHFTTWHGKFGLATVVGVFCAVVGGLVAKYALNFRKYVKPINIKMYHATAGMIVFCLAMATVFLAGYSNWYKNRVSGWLWRITIWMPVVLATCVARQVTQSYLPRVLTPRESELDAKAKKIQEKIEEKLRRQQERKRSGNNGKSSESEDPTELNSVHN</sequence>
<keyword evidence="9" id="KW-0408">Iron</keyword>
<evidence type="ECO:0000313" key="16">
    <source>
        <dbReference type="Proteomes" id="UP000318571"/>
    </source>
</evidence>
<feature type="region of interest" description="Disordered" evidence="12">
    <location>
        <begin position="218"/>
        <end position="251"/>
    </location>
</feature>
<dbReference type="Pfam" id="PF03188">
    <property type="entry name" value="Cytochrom_B561"/>
    <property type="match status" value="1"/>
</dbReference>
<dbReference type="PANTHER" id="PTHR15422">
    <property type="entry name" value="OS05G0565100 PROTEIN"/>
    <property type="match status" value="1"/>
</dbReference>
<evidence type="ECO:0000256" key="10">
    <source>
        <dbReference type="ARBA" id="ARBA00023136"/>
    </source>
</evidence>
<dbReference type="STRING" id="6832.A0A553NC43"/>
<feature type="transmembrane region" description="Helical" evidence="13">
    <location>
        <begin position="137"/>
        <end position="159"/>
    </location>
</feature>
<evidence type="ECO:0000256" key="11">
    <source>
        <dbReference type="ARBA" id="ARBA00024225"/>
    </source>
</evidence>
<organism evidence="15 16">
    <name type="scientific">Tigriopus californicus</name>
    <name type="common">Marine copepod</name>
    <dbReference type="NCBI Taxonomy" id="6832"/>
    <lineage>
        <taxon>Eukaryota</taxon>
        <taxon>Metazoa</taxon>
        <taxon>Ecdysozoa</taxon>
        <taxon>Arthropoda</taxon>
        <taxon>Crustacea</taxon>
        <taxon>Multicrustacea</taxon>
        <taxon>Hexanauplia</taxon>
        <taxon>Copepoda</taxon>
        <taxon>Harpacticoida</taxon>
        <taxon>Harpacticidae</taxon>
        <taxon>Tigriopus</taxon>
    </lineage>
</organism>
<dbReference type="InterPro" id="IPR045150">
    <property type="entry name" value="CYB561D1/2"/>
</dbReference>
<reference evidence="15 16" key="1">
    <citation type="journal article" date="2018" name="Nat. Ecol. Evol.">
        <title>Genomic signatures of mitonuclear coevolution across populations of Tigriopus californicus.</title>
        <authorList>
            <person name="Barreto F.S."/>
            <person name="Watson E.T."/>
            <person name="Lima T.G."/>
            <person name="Willett C.S."/>
            <person name="Edmands S."/>
            <person name="Li W."/>
            <person name="Burton R.S."/>
        </authorList>
    </citation>
    <scope>NUCLEOTIDE SEQUENCE [LARGE SCALE GENOMIC DNA]</scope>
    <source>
        <strain evidence="15 16">San Diego</strain>
    </source>
</reference>
<evidence type="ECO:0000256" key="3">
    <source>
        <dbReference type="ARBA" id="ARBA00022448"/>
    </source>
</evidence>
<keyword evidence="16" id="KW-1185">Reference proteome</keyword>
<keyword evidence="10 13" id="KW-0472">Membrane</keyword>